<proteinExistence type="predicted"/>
<dbReference type="EMBL" id="CP163435">
    <property type="protein sequence ID" value="XDQ26124.1"/>
    <property type="molecule type" value="Genomic_DNA"/>
</dbReference>
<dbReference type="AlphaFoldDB" id="A0AB39P6V6"/>
<accession>A0AB39P6V6</accession>
<sequence>MTAAVDESDIPLPEIRLPDRTDHPVLAAILSDLQVRARQPVVVAHYEDAP</sequence>
<dbReference type="RefSeq" id="WP_369233414.1">
    <property type="nucleotide sequence ID" value="NZ_CP163435.1"/>
</dbReference>
<reference evidence="1" key="1">
    <citation type="submission" date="2024-07" db="EMBL/GenBank/DDBJ databases">
        <authorList>
            <person name="Yu S.T."/>
        </authorList>
    </citation>
    <scope>NUCLEOTIDE SEQUENCE</scope>
    <source>
        <strain evidence="1">R21</strain>
    </source>
</reference>
<gene>
    <name evidence="1" type="ORF">AB5J56_16090</name>
</gene>
<protein>
    <submittedName>
        <fullName evidence="1">Uncharacterized protein</fullName>
    </submittedName>
</protein>
<organism evidence="1">
    <name type="scientific">Streptomyces sp. R21</name>
    <dbReference type="NCBI Taxonomy" id="3238627"/>
    <lineage>
        <taxon>Bacteria</taxon>
        <taxon>Bacillati</taxon>
        <taxon>Actinomycetota</taxon>
        <taxon>Actinomycetes</taxon>
        <taxon>Kitasatosporales</taxon>
        <taxon>Streptomycetaceae</taxon>
        <taxon>Streptomyces</taxon>
    </lineage>
</organism>
<evidence type="ECO:0000313" key="1">
    <source>
        <dbReference type="EMBL" id="XDQ26124.1"/>
    </source>
</evidence>
<name>A0AB39P6V6_9ACTN</name>